<name>A0A133NW86_FUSNU</name>
<accession>A0A133NW86</accession>
<keyword evidence="2" id="KW-1185">Reference proteome</keyword>
<reference evidence="2" key="1">
    <citation type="submission" date="2016-01" db="EMBL/GenBank/DDBJ databases">
        <authorList>
            <person name="Mitreva M."/>
            <person name="Pepin K.H."/>
            <person name="Mihindukulasuriya K.A."/>
            <person name="Fulton R."/>
            <person name="Fronick C."/>
            <person name="O'Laughlin M."/>
            <person name="Miner T."/>
            <person name="Herter B."/>
            <person name="Rosa B.A."/>
            <person name="Cordes M."/>
            <person name="Tomlinson C."/>
            <person name="Wollam A."/>
            <person name="Palsikar V.B."/>
            <person name="Mardis E.R."/>
            <person name="Wilson R.K."/>
        </authorList>
    </citation>
    <scope>NUCLEOTIDE SEQUENCE [LARGE SCALE GENOMIC DNA]</scope>
    <source>
        <strain evidence="2">MJR7757B</strain>
    </source>
</reference>
<protein>
    <submittedName>
        <fullName evidence="1">Uncharacterized protein</fullName>
    </submittedName>
</protein>
<proteinExistence type="predicted"/>
<evidence type="ECO:0000313" key="2">
    <source>
        <dbReference type="Proteomes" id="UP000070401"/>
    </source>
</evidence>
<sequence length="39" mass="4647">MSKKEIKYQLDPEKLIKTKSVSSFETTHTFFIYKGSYEN</sequence>
<evidence type="ECO:0000313" key="1">
    <source>
        <dbReference type="EMBL" id="KXA20557.1"/>
    </source>
</evidence>
<organism evidence="1 2">
    <name type="scientific">Fusobacterium nucleatum</name>
    <dbReference type="NCBI Taxonomy" id="851"/>
    <lineage>
        <taxon>Bacteria</taxon>
        <taxon>Fusobacteriati</taxon>
        <taxon>Fusobacteriota</taxon>
        <taxon>Fusobacteriia</taxon>
        <taxon>Fusobacteriales</taxon>
        <taxon>Fusobacteriaceae</taxon>
        <taxon>Fusobacterium</taxon>
    </lineage>
</organism>
<dbReference type="EMBL" id="LRPY01000122">
    <property type="protein sequence ID" value="KXA20557.1"/>
    <property type="molecule type" value="Genomic_DNA"/>
</dbReference>
<dbReference type="PATRIC" id="fig|851.8.peg.1253"/>
<comment type="caution">
    <text evidence="1">The sequence shown here is derived from an EMBL/GenBank/DDBJ whole genome shotgun (WGS) entry which is preliminary data.</text>
</comment>
<dbReference type="Proteomes" id="UP000070401">
    <property type="component" value="Unassembled WGS sequence"/>
</dbReference>
<dbReference type="AlphaFoldDB" id="A0A133NW86"/>
<gene>
    <name evidence="1" type="ORF">HMPREF3221_01248</name>
</gene>